<dbReference type="PROSITE" id="PS00045">
    <property type="entry name" value="HISTONE_LIKE"/>
    <property type="match status" value="1"/>
</dbReference>
<evidence type="ECO:0000256" key="1">
    <source>
        <dbReference type="ARBA" id="ARBA00023125"/>
    </source>
</evidence>
<evidence type="ECO:0000256" key="2">
    <source>
        <dbReference type="RuleBase" id="RU003939"/>
    </source>
</evidence>
<dbReference type="SUPFAM" id="SSF47729">
    <property type="entry name" value="IHF-like DNA-binding proteins"/>
    <property type="match status" value="1"/>
</dbReference>
<dbReference type="GeneID" id="25730905"/>
<dbReference type="InterPro" id="IPR010992">
    <property type="entry name" value="IHF-like_DNA-bd_dom_sf"/>
</dbReference>
<sequence length="92" mass="9717">MIACKEIVKASTNLTAADTTRAVDALLDAIMDGVAAGKEVVIPGFGTFRRRERSARTGRNPRTGEAIAIEAKVAPAFLAGKTFKDIVAGDRK</sequence>
<evidence type="ECO:0000313" key="3">
    <source>
        <dbReference type="EMBL" id="KIY94521.1"/>
    </source>
</evidence>
<comment type="similarity">
    <text evidence="2">Belongs to the bacterial histone-like protein family.</text>
</comment>
<protein>
    <submittedName>
        <fullName evidence="3">DNA-binding protein HU</fullName>
    </submittedName>
</protein>
<dbReference type="AlphaFoldDB" id="A0A0D2LYK3"/>
<proteinExistence type="inferred from homology"/>
<dbReference type="Pfam" id="PF00216">
    <property type="entry name" value="Bac_DNA_binding"/>
    <property type="match status" value="1"/>
</dbReference>
<dbReference type="Gene3D" id="4.10.520.10">
    <property type="entry name" value="IHF-like DNA-binding proteins"/>
    <property type="match status" value="1"/>
</dbReference>
<gene>
    <name evidence="3" type="ORF">MNEG_13442</name>
</gene>
<dbReference type="RefSeq" id="XP_013893541.1">
    <property type="nucleotide sequence ID" value="XM_014038087.1"/>
</dbReference>
<dbReference type="EMBL" id="KK104048">
    <property type="protein sequence ID" value="KIY94521.1"/>
    <property type="molecule type" value="Genomic_DNA"/>
</dbReference>
<dbReference type="OrthoDB" id="10261135at2759"/>
<dbReference type="STRING" id="145388.A0A0D2LYK3"/>
<reference evidence="3 4" key="1">
    <citation type="journal article" date="2013" name="BMC Genomics">
        <title>Reconstruction of the lipid metabolism for the microalga Monoraphidium neglectum from its genome sequence reveals characteristics suitable for biofuel production.</title>
        <authorList>
            <person name="Bogen C."/>
            <person name="Al-Dilaimi A."/>
            <person name="Albersmeier A."/>
            <person name="Wichmann J."/>
            <person name="Grundmann M."/>
            <person name="Rupp O."/>
            <person name="Lauersen K.J."/>
            <person name="Blifernez-Klassen O."/>
            <person name="Kalinowski J."/>
            <person name="Goesmann A."/>
            <person name="Mussgnug J.H."/>
            <person name="Kruse O."/>
        </authorList>
    </citation>
    <scope>NUCLEOTIDE SEQUENCE [LARGE SCALE GENOMIC DNA]</scope>
    <source>
        <strain evidence="3 4">SAG 48.87</strain>
    </source>
</reference>
<name>A0A0D2LYK3_9CHLO</name>
<dbReference type="PANTHER" id="PTHR33175:SF3">
    <property type="entry name" value="DNA-BINDING PROTEIN HU-BETA"/>
    <property type="match status" value="1"/>
</dbReference>
<dbReference type="CDD" id="cd13831">
    <property type="entry name" value="HU"/>
    <property type="match status" value="1"/>
</dbReference>
<dbReference type="SMART" id="SM00411">
    <property type="entry name" value="BHL"/>
    <property type="match status" value="1"/>
</dbReference>
<dbReference type="InterPro" id="IPR020816">
    <property type="entry name" value="Histone-like_DNA-bd_CS"/>
</dbReference>
<dbReference type="PRINTS" id="PR01727">
    <property type="entry name" value="DNABINDINGHU"/>
</dbReference>
<dbReference type="Proteomes" id="UP000054498">
    <property type="component" value="Unassembled WGS sequence"/>
</dbReference>
<dbReference type="KEGG" id="mng:MNEG_13442"/>
<dbReference type="InterPro" id="IPR000119">
    <property type="entry name" value="Hist_DNA-bd"/>
</dbReference>
<keyword evidence="4" id="KW-1185">Reference proteome</keyword>
<keyword evidence="1 3" id="KW-0238">DNA-binding</keyword>
<evidence type="ECO:0000313" key="4">
    <source>
        <dbReference type="Proteomes" id="UP000054498"/>
    </source>
</evidence>
<dbReference type="GO" id="GO:0003677">
    <property type="term" value="F:DNA binding"/>
    <property type="evidence" value="ECO:0007669"/>
    <property type="project" value="UniProtKB-KW"/>
</dbReference>
<dbReference type="PANTHER" id="PTHR33175">
    <property type="entry name" value="DNA-BINDING PROTEIN HU"/>
    <property type="match status" value="1"/>
</dbReference>
<dbReference type="GO" id="GO:0030527">
    <property type="term" value="F:structural constituent of chromatin"/>
    <property type="evidence" value="ECO:0007669"/>
    <property type="project" value="InterPro"/>
</dbReference>
<accession>A0A0D2LYK3</accession>
<organism evidence="3 4">
    <name type="scientific">Monoraphidium neglectum</name>
    <dbReference type="NCBI Taxonomy" id="145388"/>
    <lineage>
        <taxon>Eukaryota</taxon>
        <taxon>Viridiplantae</taxon>
        <taxon>Chlorophyta</taxon>
        <taxon>core chlorophytes</taxon>
        <taxon>Chlorophyceae</taxon>
        <taxon>CS clade</taxon>
        <taxon>Sphaeropleales</taxon>
        <taxon>Selenastraceae</taxon>
        <taxon>Monoraphidium</taxon>
    </lineage>
</organism>